<proteinExistence type="predicted"/>
<dbReference type="EMBL" id="PQFF01000106">
    <property type="protein sequence ID" value="RHZ82097.1"/>
    <property type="molecule type" value="Genomic_DNA"/>
</dbReference>
<reference evidence="1 2" key="1">
    <citation type="submission" date="2018-08" db="EMBL/GenBank/DDBJ databases">
        <title>Genome and evolution of the arbuscular mycorrhizal fungus Diversispora epigaea (formerly Glomus versiforme) and its bacterial endosymbionts.</title>
        <authorList>
            <person name="Sun X."/>
            <person name="Fei Z."/>
            <person name="Harrison M."/>
        </authorList>
    </citation>
    <scope>NUCLEOTIDE SEQUENCE [LARGE SCALE GENOMIC DNA]</scope>
    <source>
        <strain evidence="1 2">IT104</strain>
    </source>
</reference>
<dbReference type="Proteomes" id="UP000266861">
    <property type="component" value="Unassembled WGS sequence"/>
</dbReference>
<accession>A0A397J3W5</accession>
<sequence length="87" mass="10166">MAWILRFGFGCHFNNHSKDKYLAFSNFSQNVLGIGPRTTSRLVERLIANSEANLPHLLLLEITHGEWRTLEYYPCNLRSSRFECFES</sequence>
<evidence type="ECO:0000313" key="1">
    <source>
        <dbReference type="EMBL" id="RHZ82097.1"/>
    </source>
</evidence>
<gene>
    <name evidence="1" type="ORF">Glove_114g196</name>
</gene>
<protein>
    <submittedName>
        <fullName evidence="1">Uncharacterized protein</fullName>
    </submittedName>
</protein>
<evidence type="ECO:0000313" key="2">
    <source>
        <dbReference type="Proteomes" id="UP000266861"/>
    </source>
</evidence>
<organism evidence="1 2">
    <name type="scientific">Diversispora epigaea</name>
    <dbReference type="NCBI Taxonomy" id="1348612"/>
    <lineage>
        <taxon>Eukaryota</taxon>
        <taxon>Fungi</taxon>
        <taxon>Fungi incertae sedis</taxon>
        <taxon>Mucoromycota</taxon>
        <taxon>Glomeromycotina</taxon>
        <taxon>Glomeromycetes</taxon>
        <taxon>Diversisporales</taxon>
        <taxon>Diversisporaceae</taxon>
        <taxon>Diversispora</taxon>
    </lineage>
</organism>
<keyword evidence="2" id="KW-1185">Reference proteome</keyword>
<name>A0A397J3W5_9GLOM</name>
<dbReference type="AlphaFoldDB" id="A0A397J3W5"/>
<comment type="caution">
    <text evidence="1">The sequence shown here is derived from an EMBL/GenBank/DDBJ whole genome shotgun (WGS) entry which is preliminary data.</text>
</comment>